<reference evidence="2 3" key="1">
    <citation type="submission" date="2018-10" db="EMBL/GenBank/DDBJ databases">
        <title>The genome of Streptomyces dangxiongensis Z022.</title>
        <authorList>
            <person name="Zhang B."/>
        </authorList>
    </citation>
    <scope>NUCLEOTIDE SEQUENCE [LARGE SCALE GENOMIC DNA]</scope>
    <source>
        <strain evidence="2 3">Z022</strain>
    </source>
</reference>
<accession>A0A3G2JN20</accession>
<keyword evidence="1" id="KW-1133">Transmembrane helix</keyword>
<keyword evidence="1" id="KW-0812">Transmembrane</keyword>
<dbReference type="AlphaFoldDB" id="A0A3G2JN20"/>
<protein>
    <submittedName>
        <fullName evidence="2">Uncharacterized protein</fullName>
    </submittedName>
</protein>
<evidence type="ECO:0000313" key="3">
    <source>
        <dbReference type="Proteomes" id="UP000268329"/>
    </source>
</evidence>
<organism evidence="2 3">
    <name type="scientific">Streptomyces dangxiongensis</name>
    <dbReference type="NCBI Taxonomy" id="1442032"/>
    <lineage>
        <taxon>Bacteria</taxon>
        <taxon>Bacillati</taxon>
        <taxon>Actinomycetota</taxon>
        <taxon>Actinomycetes</taxon>
        <taxon>Kitasatosporales</taxon>
        <taxon>Streptomycetaceae</taxon>
        <taxon>Streptomyces</taxon>
    </lineage>
</organism>
<keyword evidence="1" id="KW-0472">Membrane</keyword>
<gene>
    <name evidence="2" type="ORF">D9753_19095</name>
</gene>
<evidence type="ECO:0000256" key="1">
    <source>
        <dbReference type="SAM" id="Phobius"/>
    </source>
</evidence>
<name>A0A3G2JN20_9ACTN</name>
<feature type="transmembrane region" description="Helical" evidence="1">
    <location>
        <begin position="48"/>
        <end position="71"/>
    </location>
</feature>
<keyword evidence="3" id="KW-1185">Reference proteome</keyword>
<dbReference type="KEGG" id="sdd:D9753_19095"/>
<dbReference type="Proteomes" id="UP000268329">
    <property type="component" value="Chromosome"/>
</dbReference>
<evidence type="ECO:0000313" key="2">
    <source>
        <dbReference type="EMBL" id="AYN43744.1"/>
    </source>
</evidence>
<proteinExistence type="predicted"/>
<dbReference type="EMBL" id="CP033073">
    <property type="protein sequence ID" value="AYN43744.1"/>
    <property type="molecule type" value="Genomic_DNA"/>
</dbReference>
<sequence length="75" mass="7944">MSPRPAYALPPFRPGVREVPVVPVFRPAPRPSAGRPPRRARHRVVDGAAVSAVLTALCAAVLLVTVVLATVRTRG</sequence>